<keyword evidence="3" id="KW-1185">Reference proteome</keyword>
<accession>A0A834X0V5</accession>
<evidence type="ECO:0000313" key="2">
    <source>
        <dbReference type="EMBL" id="KAF7835894.1"/>
    </source>
</evidence>
<dbReference type="Proteomes" id="UP000634136">
    <property type="component" value="Unassembled WGS sequence"/>
</dbReference>
<name>A0A834X0V5_9FABA</name>
<evidence type="ECO:0000256" key="1">
    <source>
        <dbReference type="SAM" id="MobiDB-lite"/>
    </source>
</evidence>
<protein>
    <submittedName>
        <fullName evidence="2">Vacuolar protein sorting-associated protein 62</fullName>
    </submittedName>
</protein>
<feature type="region of interest" description="Disordered" evidence="1">
    <location>
        <begin position="546"/>
        <end position="567"/>
    </location>
</feature>
<dbReference type="InterPro" id="IPR009291">
    <property type="entry name" value="Vps62"/>
</dbReference>
<dbReference type="PANTHER" id="PTHR48152">
    <property type="entry name" value="F1C9.34 PROTEIN"/>
    <property type="match status" value="1"/>
</dbReference>
<dbReference type="PANTHER" id="PTHR48152:SF3">
    <property type="entry name" value="DUF946 FAMILY PROTEIN (DUF946)"/>
    <property type="match status" value="1"/>
</dbReference>
<dbReference type="Pfam" id="PF06101">
    <property type="entry name" value="Vps62"/>
    <property type="match status" value="1"/>
</dbReference>
<organism evidence="2 3">
    <name type="scientific">Senna tora</name>
    <dbReference type="NCBI Taxonomy" id="362788"/>
    <lineage>
        <taxon>Eukaryota</taxon>
        <taxon>Viridiplantae</taxon>
        <taxon>Streptophyta</taxon>
        <taxon>Embryophyta</taxon>
        <taxon>Tracheophyta</taxon>
        <taxon>Spermatophyta</taxon>
        <taxon>Magnoliopsida</taxon>
        <taxon>eudicotyledons</taxon>
        <taxon>Gunneridae</taxon>
        <taxon>Pentapetalae</taxon>
        <taxon>rosids</taxon>
        <taxon>fabids</taxon>
        <taxon>Fabales</taxon>
        <taxon>Fabaceae</taxon>
        <taxon>Caesalpinioideae</taxon>
        <taxon>Cassia clade</taxon>
        <taxon>Senna</taxon>
    </lineage>
</organism>
<dbReference type="EMBL" id="JAAIUW010000004">
    <property type="protein sequence ID" value="KAF7835894.1"/>
    <property type="molecule type" value="Genomic_DNA"/>
</dbReference>
<evidence type="ECO:0000313" key="3">
    <source>
        <dbReference type="Proteomes" id="UP000634136"/>
    </source>
</evidence>
<dbReference type="AlphaFoldDB" id="A0A834X0V5"/>
<dbReference type="OrthoDB" id="188042at2759"/>
<reference evidence="2" key="1">
    <citation type="submission" date="2020-09" db="EMBL/GenBank/DDBJ databases">
        <title>Genome-Enabled Discovery of Anthraquinone Biosynthesis in Senna tora.</title>
        <authorList>
            <person name="Kang S.-H."/>
            <person name="Pandey R.P."/>
            <person name="Lee C.-M."/>
            <person name="Sim J.-S."/>
            <person name="Jeong J.-T."/>
            <person name="Choi B.-S."/>
            <person name="Jung M."/>
            <person name="Ginzburg D."/>
            <person name="Zhao K."/>
            <person name="Won S.Y."/>
            <person name="Oh T.-J."/>
            <person name="Yu Y."/>
            <person name="Kim N.-H."/>
            <person name="Lee O.R."/>
            <person name="Lee T.-H."/>
            <person name="Bashyal P."/>
            <person name="Kim T.-S."/>
            <person name="Lee W.-H."/>
            <person name="Kawkins C."/>
            <person name="Kim C.-K."/>
            <person name="Kim J.S."/>
            <person name="Ahn B.O."/>
            <person name="Rhee S.Y."/>
            <person name="Sohng J.K."/>
        </authorList>
    </citation>
    <scope>NUCLEOTIDE SEQUENCE</scope>
    <source>
        <tissue evidence="2">Leaf</tissue>
    </source>
</reference>
<comment type="caution">
    <text evidence="2">The sequence shown here is derived from an EMBL/GenBank/DDBJ whole genome shotgun (WGS) entry which is preliminary data.</text>
</comment>
<proteinExistence type="predicted"/>
<gene>
    <name evidence="2" type="ORF">G2W53_010753</name>
</gene>
<sequence>MGNANVSEKKRESMPIDTSFKLPSHIPVWPQGDNGDGFGSGIIDLGGLKVCQISTFNKIWTTLEGGPNNAGATFFEPTGIPEGFFMLGCYGQPNKKPLFGCVLAAKDDLSSSSSSSSHDTLNGALAKPVDYTLVYSSKSQKIKQEQEGYIWLPTPPDGYKAVGHLVTTTPDKPSLDKIRCVRSDFTEECDVSSWIWGPNKNNNIDPKGFNVYDVRPSNRGIKAPGVLVGTFLAQKGETKSETNTTTTSSVSISCLKNTKPNFSSSMPNLPQIKALIQAYSPLLHLHPNEDYLPSSVNWFFTNGALLYNQKDTSKPVPIDQNGSNLPQGGTQDGAYWLDLPANKDKRDRVKKGDLQSSQAYAHIKPMFGGTFTDISMWVFFPFNGPATAKLAFFIDLPLGQIGEHVGDWEHLTLRISNFNGELKRVYFSQHSKGTWVDSSELEFQNGNKPVAYSSFHGHAMYPRPGVIMQGNRAFGIKNEAMKSDKVLDLGVGLEIVGGEYLDSAITEPPWLNYTRQWGPKIRYDAASVIQNVEKILPWNVKFPNELSGEEGPTGPKMKINWNGDEAS</sequence>